<keyword evidence="2" id="KW-1185">Reference proteome</keyword>
<dbReference type="Proteomes" id="UP000253314">
    <property type="component" value="Unassembled WGS sequence"/>
</dbReference>
<evidence type="ECO:0008006" key="3">
    <source>
        <dbReference type="Google" id="ProtNLM"/>
    </source>
</evidence>
<comment type="caution">
    <text evidence="1">The sequence shown here is derived from an EMBL/GenBank/DDBJ whole genome shotgun (WGS) entry which is preliminary data.</text>
</comment>
<dbReference type="InterPro" id="IPR024562">
    <property type="entry name" value="YqhG"/>
</dbReference>
<dbReference type="AlphaFoldDB" id="A0A366Y2G5"/>
<dbReference type="OrthoDB" id="2433584at2"/>
<reference evidence="1 2" key="1">
    <citation type="submission" date="2018-07" db="EMBL/GenBank/DDBJ databases">
        <title>Lottiidibacillus patelloidae gen. nov., sp. nov., isolated from the intestinal tract of a marine limpet and the reclassification of B. taeanensis BH030017T, B. algicola KMM 3737T and B. hwajinpoensis SW-72T as genus Lottiidibacillus.</title>
        <authorList>
            <person name="Liu R."/>
            <person name="Huang Z."/>
        </authorList>
    </citation>
    <scope>NUCLEOTIDE SEQUENCE [LARGE SCALE GENOMIC DNA]</scope>
    <source>
        <strain evidence="1 2">BH030017</strain>
    </source>
</reference>
<name>A0A366Y2G5_9BACI</name>
<gene>
    <name evidence="1" type="ORF">DS031_06085</name>
</gene>
<dbReference type="RefSeq" id="WP_113805036.1">
    <property type="nucleotide sequence ID" value="NZ_QOCW01000004.1"/>
</dbReference>
<dbReference type="EMBL" id="QOCW01000004">
    <property type="protein sequence ID" value="RBW70584.1"/>
    <property type="molecule type" value="Genomic_DNA"/>
</dbReference>
<evidence type="ECO:0000313" key="2">
    <source>
        <dbReference type="Proteomes" id="UP000253314"/>
    </source>
</evidence>
<proteinExistence type="predicted"/>
<protein>
    <recommendedName>
        <fullName evidence="3">YqhG family protein</fullName>
    </recommendedName>
</protein>
<sequence>MQQQNIHNYLERYFKANQCTIEENKPDSLVVQLTVELDKHLMNRPFYWHYLEKIGGVPQPMKLMLHTSKTEKSKGEFIHFGSPRLHQIFDSSKKLASFIRLYEDTPMSNGKYTPLTPWLGINVKISYQCDRKKDILYSLGLQLMTGQMIINFEEQLEKLNVIPKLPDYCFPLTPLIKPQSGMNRLKRKLQEFIENDDHTWAVEARQRWQDDLVLLNQFYEGKEEDENFQNEKEALRTQYEPNISIEIINGGLFYLKTALHN</sequence>
<accession>A0A366Y2G5</accession>
<organism evidence="1 2">
    <name type="scientific">Bacillus taeanensis</name>
    <dbReference type="NCBI Taxonomy" id="273032"/>
    <lineage>
        <taxon>Bacteria</taxon>
        <taxon>Bacillati</taxon>
        <taxon>Bacillota</taxon>
        <taxon>Bacilli</taxon>
        <taxon>Bacillales</taxon>
        <taxon>Bacillaceae</taxon>
        <taxon>Bacillus</taxon>
    </lineage>
</organism>
<evidence type="ECO:0000313" key="1">
    <source>
        <dbReference type="EMBL" id="RBW70584.1"/>
    </source>
</evidence>
<dbReference type="Pfam" id="PF11079">
    <property type="entry name" value="YqhG"/>
    <property type="match status" value="1"/>
</dbReference>